<dbReference type="AlphaFoldDB" id="A0A0M8MTA5"/>
<comment type="caution">
    <text evidence="3">The sequence shown here is derived from an EMBL/GenBank/DDBJ whole genome shotgun (WGS) entry which is preliminary data.</text>
</comment>
<dbReference type="EMBL" id="LGSR01000020">
    <property type="protein sequence ID" value="KOS18956.1"/>
    <property type="molecule type" value="Genomic_DNA"/>
</dbReference>
<protein>
    <submittedName>
        <fullName evidence="3">Uncharacterized protein</fullName>
    </submittedName>
</protein>
<feature type="chain" id="PRO_5005818854" evidence="2">
    <location>
        <begin position="21"/>
        <end position="157"/>
    </location>
</feature>
<keyword evidence="4" id="KW-1185">Reference proteome</keyword>
<evidence type="ECO:0000256" key="2">
    <source>
        <dbReference type="SAM" id="SignalP"/>
    </source>
</evidence>
<organism evidence="3 4">
    <name type="scientific">Escovopsis weberi</name>
    <dbReference type="NCBI Taxonomy" id="150374"/>
    <lineage>
        <taxon>Eukaryota</taxon>
        <taxon>Fungi</taxon>
        <taxon>Dikarya</taxon>
        <taxon>Ascomycota</taxon>
        <taxon>Pezizomycotina</taxon>
        <taxon>Sordariomycetes</taxon>
        <taxon>Hypocreomycetidae</taxon>
        <taxon>Hypocreales</taxon>
        <taxon>Hypocreaceae</taxon>
        <taxon>Escovopsis</taxon>
    </lineage>
</organism>
<keyword evidence="2" id="KW-0732">Signal</keyword>
<name>A0A0M8MTA5_ESCWE</name>
<feature type="signal peptide" evidence="2">
    <location>
        <begin position="1"/>
        <end position="20"/>
    </location>
</feature>
<reference evidence="3 4" key="1">
    <citation type="submission" date="2015-07" db="EMBL/GenBank/DDBJ databases">
        <title>The genome of the fungus Escovopsis weberi, a specialized disease agent of ant agriculture.</title>
        <authorList>
            <person name="de Man T.J."/>
            <person name="Stajich J.E."/>
            <person name="Kubicek C.P."/>
            <person name="Chenthamara K."/>
            <person name="Atanasova L."/>
            <person name="Druzhinina I.S."/>
            <person name="Birnbaum S."/>
            <person name="Barribeau S.M."/>
            <person name="Teiling C."/>
            <person name="Suen G."/>
            <person name="Currie C."/>
            <person name="Gerardo N.M."/>
        </authorList>
    </citation>
    <scope>NUCLEOTIDE SEQUENCE [LARGE SCALE GENOMIC DNA]</scope>
</reference>
<dbReference type="Proteomes" id="UP000053831">
    <property type="component" value="Unassembled WGS sequence"/>
</dbReference>
<feature type="region of interest" description="Disordered" evidence="1">
    <location>
        <begin position="30"/>
        <end position="55"/>
    </location>
</feature>
<evidence type="ECO:0000313" key="4">
    <source>
        <dbReference type="Proteomes" id="UP000053831"/>
    </source>
</evidence>
<sequence length="157" mass="15101">MYATKFLVVLAAAFSATALALPQGCGQSTDGVTAASIPEEPVEEPAPAKPAPEGESIASGIGGQIISGVISSIIGEAPAVIGGLLHGSGGGSNSGALQSCIQLTQACCANVQGASDDGSACQDSNVKAAFATNSACAAPGDSAVQHATDACNKVLGN</sequence>
<gene>
    <name evidence="3" type="ORF">ESCO_000639</name>
</gene>
<evidence type="ECO:0000313" key="3">
    <source>
        <dbReference type="EMBL" id="KOS18956.1"/>
    </source>
</evidence>
<accession>A0A0M8MTA5</accession>
<proteinExistence type="predicted"/>
<evidence type="ECO:0000256" key="1">
    <source>
        <dbReference type="SAM" id="MobiDB-lite"/>
    </source>
</evidence>